<dbReference type="InterPro" id="IPR034660">
    <property type="entry name" value="DinB/YfiT-like"/>
</dbReference>
<name>A0ABX0H7C9_9BACT</name>
<dbReference type="SUPFAM" id="SSF109854">
    <property type="entry name" value="DinB/YfiT-like putative metalloenzymes"/>
    <property type="match status" value="1"/>
</dbReference>
<comment type="caution">
    <text evidence="1">The sequence shown here is derived from an EMBL/GenBank/DDBJ whole genome shotgun (WGS) entry which is preliminary data.</text>
</comment>
<evidence type="ECO:0000313" key="1">
    <source>
        <dbReference type="EMBL" id="NHE56798.1"/>
    </source>
</evidence>
<sequence>MNHTSNYLKSSLDLLHSYKNLGEKAMEQVSEEKLFWQYNEDSNSMATIVKHLSGNMHSRWTDFLTTDGEKPWRERDGEFENDIKNKEEMMQVWEKGWKVLFDALESLTESDFEKKVFIRNEAHTVVDAINRQLAHYASHIGQLIYLGKMLATGPWKSLSIPKGQSKTFKKP</sequence>
<gene>
    <name evidence="1" type="ORF">G9Q97_08220</name>
</gene>
<organism evidence="1 2">
    <name type="scientific">Cyclobacterium plantarum</name>
    <dbReference type="NCBI Taxonomy" id="2716263"/>
    <lineage>
        <taxon>Bacteria</taxon>
        <taxon>Pseudomonadati</taxon>
        <taxon>Bacteroidota</taxon>
        <taxon>Cytophagia</taxon>
        <taxon>Cytophagales</taxon>
        <taxon>Cyclobacteriaceae</taxon>
        <taxon>Cyclobacterium</taxon>
    </lineage>
</organism>
<proteinExistence type="predicted"/>
<dbReference type="EMBL" id="JAANYN010000003">
    <property type="protein sequence ID" value="NHE56798.1"/>
    <property type="molecule type" value="Genomic_DNA"/>
</dbReference>
<dbReference type="Pfam" id="PF07609">
    <property type="entry name" value="DUF1572"/>
    <property type="match status" value="1"/>
</dbReference>
<accession>A0ABX0H7C9</accession>
<protein>
    <submittedName>
        <fullName evidence="1">DUF1572 family protein</fullName>
    </submittedName>
</protein>
<reference evidence="1 2" key="1">
    <citation type="submission" date="2020-03" db="EMBL/GenBank/DDBJ databases">
        <title>Cyclobacterium plantarum sp. nov., a marine bacterium isolated from a coastal-marine wetland.</title>
        <authorList>
            <person name="Sanchez-Porro C."/>
            <person name="Ventosa A."/>
            <person name="Amoozegar M."/>
        </authorList>
    </citation>
    <scope>NUCLEOTIDE SEQUENCE [LARGE SCALE GENOMIC DNA]</scope>
    <source>
        <strain evidence="1 2">GBPx2</strain>
    </source>
</reference>
<dbReference type="Proteomes" id="UP000649799">
    <property type="component" value="Unassembled WGS sequence"/>
</dbReference>
<evidence type="ECO:0000313" key="2">
    <source>
        <dbReference type="Proteomes" id="UP000649799"/>
    </source>
</evidence>
<keyword evidence="2" id="KW-1185">Reference proteome</keyword>
<dbReference type="Gene3D" id="1.20.120.450">
    <property type="entry name" value="dinb family like domain"/>
    <property type="match status" value="1"/>
</dbReference>
<dbReference type="RefSeq" id="WP_166145441.1">
    <property type="nucleotide sequence ID" value="NZ_JAANYN010000003.1"/>
</dbReference>
<dbReference type="InterPro" id="IPR011466">
    <property type="entry name" value="DUF1572"/>
</dbReference>